<organism evidence="3 4">
    <name type="scientific">Bacillus sonorensis L12</name>
    <dbReference type="NCBI Taxonomy" id="1274524"/>
    <lineage>
        <taxon>Bacteria</taxon>
        <taxon>Bacillati</taxon>
        <taxon>Bacillota</taxon>
        <taxon>Bacilli</taxon>
        <taxon>Bacillales</taxon>
        <taxon>Bacillaceae</taxon>
        <taxon>Bacillus</taxon>
    </lineage>
</organism>
<keyword evidence="1" id="KW-0175">Coiled coil</keyword>
<proteinExistence type="predicted"/>
<feature type="transmembrane region" description="Helical" evidence="2">
    <location>
        <begin position="148"/>
        <end position="167"/>
    </location>
</feature>
<protein>
    <submittedName>
        <fullName evidence="3">Uncharacterized protein</fullName>
    </submittedName>
</protein>
<dbReference type="Proteomes" id="UP000011907">
    <property type="component" value="Unassembled WGS sequence"/>
</dbReference>
<reference evidence="3 4" key="1">
    <citation type="journal article" date="2013" name="Genome Announc.">
        <title>Draft Whole-Genome Sequence of Bacillus sonorensis Strain L12, a Source of Nonribosomal Lipopeptides.</title>
        <authorList>
            <person name="Adimpong D.B."/>
            <person name="Sorensen K.I."/>
            <person name="Nielsen D.S."/>
            <person name="Thorsen L."/>
            <person name="Rasmussen T.B."/>
            <person name="Derkx P.M."/>
            <person name="Jespersen L."/>
        </authorList>
    </citation>
    <scope>NUCLEOTIDE SEQUENCE [LARGE SCALE GENOMIC DNA]</scope>
    <source>
        <strain evidence="3 4">L12</strain>
    </source>
</reference>
<dbReference type="EMBL" id="AOFM01000015">
    <property type="protein sequence ID" value="EME72514.1"/>
    <property type="molecule type" value="Genomic_DNA"/>
</dbReference>
<comment type="caution">
    <text evidence="3">The sequence shown here is derived from an EMBL/GenBank/DDBJ whole genome shotgun (WGS) entry which is preliminary data.</text>
</comment>
<accession>M5NZ82</accession>
<dbReference type="PATRIC" id="fig|1274524.3.peg.4626"/>
<evidence type="ECO:0000256" key="1">
    <source>
        <dbReference type="SAM" id="Coils"/>
    </source>
</evidence>
<dbReference type="AlphaFoldDB" id="M5NZ82"/>
<feature type="coiled-coil region" evidence="1">
    <location>
        <begin position="14"/>
        <end position="41"/>
    </location>
</feature>
<evidence type="ECO:0000313" key="3">
    <source>
        <dbReference type="EMBL" id="EME72514.1"/>
    </source>
</evidence>
<keyword evidence="2" id="KW-0812">Transmembrane</keyword>
<name>M5NZ82_9BACI</name>
<dbReference type="STRING" id="1274524.BSONL12_21449"/>
<evidence type="ECO:0000313" key="4">
    <source>
        <dbReference type="Proteomes" id="UP000011907"/>
    </source>
</evidence>
<dbReference type="RefSeq" id="WP_006640212.1">
    <property type="nucleotide sequence ID" value="NZ_AOFM01000015.1"/>
</dbReference>
<gene>
    <name evidence="3" type="ORF">BSONL12_21449</name>
</gene>
<keyword evidence="2" id="KW-0472">Membrane</keyword>
<evidence type="ECO:0000256" key="2">
    <source>
        <dbReference type="SAM" id="Phobius"/>
    </source>
</evidence>
<keyword evidence="2" id="KW-1133">Transmembrane helix</keyword>
<sequence>MTSNKSIPRIISPVQFLEKEIAKHQNLRQKLIEQSNSAQRLLSLTSKNNPTHLINKSREISSLLTSHINSISQLQANLNNMSFRNLDIQKVNLSFIDEISFDDLNDLENEECLQEVDEFIYSQHLDNDNITAEDINSSVEKTNTLRPLVKLLALAGILQVVLMVMFVQGGGEEALGNNFQDFAQTFIELIGGLAAIEKSSKKEKDSKE</sequence>